<reference evidence="2 3" key="1">
    <citation type="submission" date="2018-07" db="EMBL/GenBank/DDBJ databases">
        <title>Genomic Encyclopedia of Type Strains, Phase III (KMG-III): the genomes of soil and plant-associated and newly described type strains.</title>
        <authorList>
            <person name="Whitman W."/>
        </authorList>
    </citation>
    <scope>NUCLEOTIDE SEQUENCE [LARGE SCALE GENOMIC DNA]</scope>
    <source>
        <strain evidence="2 3">CECT 8488</strain>
    </source>
</reference>
<name>A0A3D9HPJ1_9PROT</name>
<dbReference type="Gene3D" id="1.10.260.40">
    <property type="entry name" value="lambda repressor-like DNA-binding domains"/>
    <property type="match status" value="1"/>
</dbReference>
<dbReference type="EMBL" id="QRDW01000003">
    <property type="protein sequence ID" value="RED51379.1"/>
    <property type="molecule type" value="Genomic_DNA"/>
</dbReference>
<dbReference type="Pfam" id="PF13560">
    <property type="entry name" value="HTH_31"/>
    <property type="match status" value="1"/>
</dbReference>
<feature type="domain" description="HTH cro/C1-type" evidence="1">
    <location>
        <begin position="8"/>
        <end position="66"/>
    </location>
</feature>
<protein>
    <submittedName>
        <fullName evidence="2">Transcriptional regulator</fullName>
    </submittedName>
</protein>
<evidence type="ECO:0000313" key="2">
    <source>
        <dbReference type="EMBL" id="RED51379.1"/>
    </source>
</evidence>
<dbReference type="AlphaFoldDB" id="A0A3D9HPJ1"/>
<dbReference type="InterPro" id="IPR010982">
    <property type="entry name" value="Lambda_DNA-bd_dom_sf"/>
</dbReference>
<dbReference type="InterPro" id="IPR001387">
    <property type="entry name" value="Cro/C1-type_HTH"/>
</dbReference>
<dbReference type="SMART" id="SM00530">
    <property type="entry name" value="HTH_XRE"/>
    <property type="match status" value="1"/>
</dbReference>
<dbReference type="PROSITE" id="PS50943">
    <property type="entry name" value="HTH_CROC1"/>
    <property type="match status" value="1"/>
</dbReference>
<sequence>MTPFGRKVRELRREKGVTLKDMAAALHVSSAYLSALEHGKRGRPTPMLIHQICGYFNIIWDDAEELSKLADLSHPKVTIDTSGLQPAATELANLLSRKIAQLKEEELVSLLSQIRDAEPE</sequence>
<accession>A0A3D9HPJ1</accession>
<dbReference type="CDD" id="cd00093">
    <property type="entry name" value="HTH_XRE"/>
    <property type="match status" value="1"/>
</dbReference>
<dbReference type="Proteomes" id="UP000256845">
    <property type="component" value="Unassembled WGS sequence"/>
</dbReference>
<gene>
    <name evidence="2" type="ORF">DFP90_103179</name>
</gene>
<comment type="caution">
    <text evidence="2">The sequence shown here is derived from an EMBL/GenBank/DDBJ whole genome shotgun (WGS) entry which is preliminary data.</text>
</comment>
<organism evidence="2 3">
    <name type="scientific">Aestuariispira insulae</name>
    <dbReference type="NCBI Taxonomy" id="1461337"/>
    <lineage>
        <taxon>Bacteria</taxon>
        <taxon>Pseudomonadati</taxon>
        <taxon>Pseudomonadota</taxon>
        <taxon>Alphaproteobacteria</taxon>
        <taxon>Rhodospirillales</taxon>
        <taxon>Kiloniellaceae</taxon>
        <taxon>Aestuariispira</taxon>
    </lineage>
</organism>
<keyword evidence="3" id="KW-1185">Reference proteome</keyword>
<dbReference type="RefSeq" id="WP_115936275.1">
    <property type="nucleotide sequence ID" value="NZ_QRDW01000003.1"/>
</dbReference>
<dbReference type="OrthoDB" id="9809730at2"/>
<dbReference type="SUPFAM" id="SSF47413">
    <property type="entry name" value="lambda repressor-like DNA-binding domains"/>
    <property type="match status" value="1"/>
</dbReference>
<dbReference type="GO" id="GO:0003677">
    <property type="term" value="F:DNA binding"/>
    <property type="evidence" value="ECO:0007669"/>
    <property type="project" value="InterPro"/>
</dbReference>
<proteinExistence type="predicted"/>
<evidence type="ECO:0000313" key="3">
    <source>
        <dbReference type="Proteomes" id="UP000256845"/>
    </source>
</evidence>
<evidence type="ECO:0000259" key="1">
    <source>
        <dbReference type="PROSITE" id="PS50943"/>
    </source>
</evidence>